<gene>
    <name evidence="10" type="ORF">CK501_02375</name>
</gene>
<dbReference type="SUPFAM" id="SSF116726">
    <property type="entry name" value="TrkA C-terminal domain-like"/>
    <property type="match status" value="2"/>
</dbReference>
<dbReference type="GO" id="GO:0005886">
    <property type="term" value="C:plasma membrane"/>
    <property type="evidence" value="ECO:0007669"/>
    <property type="project" value="InterPro"/>
</dbReference>
<keyword evidence="2" id="KW-0813">Transport</keyword>
<dbReference type="FunFam" id="3.30.70.1450:FF:000001">
    <property type="entry name" value="Trk system potassium transporter TrkA"/>
    <property type="match status" value="1"/>
</dbReference>
<dbReference type="Pfam" id="PF02080">
    <property type="entry name" value="TrkA_C"/>
    <property type="match status" value="2"/>
</dbReference>
<evidence type="ECO:0000256" key="4">
    <source>
        <dbReference type="ARBA" id="ARBA00022737"/>
    </source>
</evidence>
<evidence type="ECO:0000256" key="1">
    <source>
        <dbReference type="ARBA" id="ARBA00017378"/>
    </source>
</evidence>
<dbReference type="PRINTS" id="PR00335">
    <property type="entry name" value="KUPTAKETRKA"/>
</dbReference>
<dbReference type="PANTHER" id="PTHR43833">
    <property type="entry name" value="POTASSIUM CHANNEL PROTEIN 2-RELATED-RELATED"/>
    <property type="match status" value="1"/>
</dbReference>
<dbReference type="InterPro" id="IPR036721">
    <property type="entry name" value="RCK_C_sf"/>
</dbReference>
<evidence type="ECO:0000313" key="10">
    <source>
        <dbReference type="EMBL" id="PAU82016.1"/>
    </source>
</evidence>
<keyword evidence="4" id="KW-0677">Repeat</keyword>
<dbReference type="PROSITE" id="PS51201">
    <property type="entry name" value="RCK_N"/>
    <property type="match status" value="2"/>
</dbReference>
<dbReference type="InterPro" id="IPR006036">
    <property type="entry name" value="K_uptake_TrkA"/>
</dbReference>
<accession>A0A2A2F989</accession>
<dbReference type="InterPro" id="IPR006037">
    <property type="entry name" value="RCK_C"/>
</dbReference>
<organism evidence="10 11">
    <name type="scientific">Halovibrio salipaludis</name>
    <dbReference type="NCBI Taxonomy" id="2032626"/>
    <lineage>
        <taxon>Bacteria</taxon>
        <taxon>Pseudomonadati</taxon>
        <taxon>Pseudomonadota</taxon>
        <taxon>Gammaproteobacteria</taxon>
        <taxon>Oceanospirillales</taxon>
        <taxon>Halomonadaceae</taxon>
        <taxon>Halovibrio</taxon>
    </lineage>
</organism>
<evidence type="ECO:0000256" key="6">
    <source>
        <dbReference type="ARBA" id="ARBA00023027"/>
    </source>
</evidence>
<dbReference type="AlphaFoldDB" id="A0A2A2F989"/>
<evidence type="ECO:0000313" key="11">
    <source>
        <dbReference type="Proteomes" id="UP000218896"/>
    </source>
</evidence>
<dbReference type="Gene3D" id="3.40.50.720">
    <property type="entry name" value="NAD(P)-binding Rossmann-like Domain"/>
    <property type="match status" value="2"/>
</dbReference>
<dbReference type="NCBIfam" id="NF007031">
    <property type="entry name" value="PRK09496.1-2"/>
    <property type="match status" value="1"/>
</dbReference>
<evidence type="ECO:0000256" key="2">
    <source>
        <dbReference type="ARBA" id="ARBA00022448"/>
    </source>
</evidence>
<evidence type="ECO:0000256" key="3">
    <source>
        <dbReference type="ARBA" id="ARBA00022538"/>
    </source>
</evidence>
<evidence type="ECO:0000259" key="8">
    <source>
        <dbReference type="PROSITE" id="PS51201"/>
    </source>
</evidence>
<keyword evidence="7" id="KW-0406">Ion transport</keyword>
<dbReference type="InterPro" id="IPR050721">
    <property type="entry name" value="Trk_Ktr_HKT_K-transport"/>
</dbReference>
<dbReference type="RefSeq" id="WP_095616114.1">
    <property type="nucleotide sequence ID" value="NZ_NSKD01000001.1"/>
</dbReference>
<keyword evidence="3" id="KW-0633">Potassium transport</keyword>
<dbReference type="FunFam" id="3.40.50.720:FF:000042">
    <property type="entry name" value="Trk system potassium transporter TrkA"/>
    <property type="match status" value="1"/>
</dbReference>
<protein>
    <recommendedName>
        <fullName evidence="1">Trk system potassium uptake protein TrkA</fullName>
    </recommendedName>
</protein>
<keyword evidence="5" id="KW-0630">Potassium</keyword>
<dbReference type="NCBIfam" id="NF007030">
    <property type="entry name" value="PRK09496.1-1"/>
    <property type="match status" value="1"/>
</dbReference>
<evidence type="ECO:0000256" key="7">
    <source>
        <dbReference type="ARBA" id="ARBA00023065"/>
    </source>
</evidence>
<name>A0A2A2F989_9GAMM</name>
<dbReference type="Pfam" id="PF02254">
    <property type="entry name" value="TrkA_N"/>
    <property type="match status" value="2"/>
</dbReference>
<keyword evidence="11" id="KW-1185">Reference proteome</keyword>
<feature type="domain" description="RCK N-terminal" evidence="8">
    <location>
        <begin position="234"/>
        <end position="350"/>
    </location>
</feature>
<dbReference type="SUPFAM" id="SSF51735">
    <property type="entry name" value="NAD(P)-binding Rossmann-fold domains"/>
    <property type="match status" value="2"/>
</dbReference>
<dbReference type="Gene3D" id="3.30.70.1450">
    <property type="entry name" value="Regulator of K+ conductance, C-terminal domain"/>
    <property type="match status" value="2"/>
</dbReference>
<evidence type="ECO:0000259" key="9">
    <source>
        <dbReference type="PROSITE" id="PS51202"/>
    </source>
</evidence>
<evidence type="ECO:0000256" key="5">
    <source>
        <dbReference type="ARBA" id="ARBA00022958"/>
    </source>
</evidence>
<dbReference type="FunFam" id="3.40.50.720:FF:000027">
    <property type="entry name" value="Trk system potassium transporter TrkA"/>
    <property type="match status" value="1"/>
</dbReference>
<dbReference type="Proteomes" id="UP000218896">
    <property type="component" value="Unassembled WGS sequence"/>
</dbReference>
<dbReference type="InterPro" id="IPR003148">
    <property type="entry name" value="RCK_N"/>
</dbReference>
<dbReference type="OrthoDB" id="9775180at2"/>
<feature type="domain" description="RCK C-terminal" evidence="9">
    <location>
        <begin position="145"/>
        <end position="229"/>
    </location>
</feature>
<dbReference type="InterPro" id="IPR036291">
    <property type="entry name" value="NAD(P)-bd_dom_sf"/>
</dbReference>
<proteinExistence type="predicted"/>
<dbReference type="PANTHER" id="PTHR43833:SF5">
    <property type="entry name" value="TRK SYSTEM POTASSIUM UPTAKE PROTEIN TRKA"/>
    <property type="match status" value="1"/>
</dbReference>
<feature type="domain" description="RCK N-terminal" evidence="8">
    <location>
        <begin position="1"/>
        <end position="125"/>
    </location>
</feature>
<sequence length="460" mass="51030">MKIIILGAGQVGGTLAENLASEANDITVVDNNPGRLRELQDRLDIQSVLGRGSYPRVLKQAGAQDADMLIATTNSDEVNMVACQVAWTCFRTPTKISRVRTGAYLARPELFDRDKKEGFPIDVLISPEQVVTEHITRLIEYPGTLQVLDFSRGLARLVAIRASEGGPLVGHELSYLRAHMPRIDTRVAAIFRRDRPIIPQGDTVIEEGDEVFFIAASDHIRAVMSELQPLEKPYKRIMITGGGNIGHRLARTLEDRFRVRIIERSQDRCIELSENLDNTIVLQGDAANKDLLLQENIEDTDVFCAVTDDDEANIMASMLAKRLGVRKVMTLINNPDYVDLIQGGEIDVAISPQQTTIGSLLTHVRKGDVVNVHSLRRGAAEAIEAIAHGDQRSSKVVGLRLDEIPLPEGTTIGAIVRDNEVLIAHDHVRVQPDDHVILFLVDKTRIREVEKLFQVGLTFF</sequence>
<dbReference type="PROSITE" id="PS51202">
    <property type="entry name" value="RCK_C"/>
    <property type="match status" value="2"/>
</dbReference>
<dbReference type="EMBL" id="NSKD01000001">
    <property type="protein sequence ID" value="PAU82016.1"/>
    <property type="molecule type" value="Genomic_DNA"/>
</dbReference>
<dbReference type="NCBIfam" id="NF007039">
    <property type="entry name" value="PRK09496.3-2"/>
    <property type="match status" value="1"/>
</dbReference>
<comment type="caution">
    <text evidence="10">The sequence shown here is derived from an EMBL/GenBank/DDBJ whole genome shotgun (WGS) entry which is preliminary data.</text>
</comment>
<dbReference type="GO" id="GO:0015079">
    <property type="term" value="F:potassium ion transmembrane transporter activity"/>
    <property type="evidence" value="ECO:0007669"/>
    <property type="project" value="InterPro"/>
</dbReference>
<reference evidence="10 11" key="1">
    <citation type="submission" date="2017-08" db="EMBL/GenBank/DDBJ databases">
        <title>Halovibrio sewagensis sp. nov., isolated from wastewater of high salinity.</title>
        <authorList>
            <person name="Dong X."/>
            <person name="Zhang G."/>
        </authorList>
    </citation>
    <scope>NUCLEOTIDE SEQUENCE [LARGE SCALE GENOMIC DNA]</scope>
    <source>
        <strain evidence="10 11">YL5-2</strain>
    </source>
</reference>
<feature type="domain" description="RCK C-terminal" evidence="9">
    <location>
        <begin position="370"/>
        <end position="455"/>
    </location>
</feature>
<dbReference type="NCBIfam" id="NF007032">
    <property type="entry name" value="PRK09496.1-4"/>
    <property type="match status" value="1"/>
</dbReference>
<keyword evidence="6" id="KW-0520">NAD</keyword>